<name>A0A0Q9WR97_DROWI</name>
<reference evidence="3" key="3">
    <citation type="journal article" date="2008" name="Bioinformatics">
        <title>Assembly reconciliation.</title>
        <authorList>
            <person name="Zimin A.V."/>
            <person name="Smith D.R."/>
            <person name="Sutton G."/>
            <person name="Yorke J.A."/>
        </authorList>
    </citation>
    <scope>NUCLEOTIDE SEQUENCE</scope>
    <source>
        <strain evidence="3">TSC#14030-0811.24</strain>
    </source>
</reference>
<dbReference type="Proteomes" id="UP000007798">
    <property type="component" value="Unassembled WGS sequence"/>
</dbReference>
<sequence length="458" mass="50139">MANASFNPFNIGPPDSNASLNIKIPTCPSYPPPVHAVTPQFKVHTNRSVSQDSMPEMQLNLAEMKGAKSQIGEVAISKAINEEMATFKQLATATTHEHQRIHAGGGSEMSLPHNMTKDGSDTVSLQTLMPVRVCSNSSKESRLCEMGNGFTSKSSVRSKVSRKSHVSDVTKASRETEGIGLKSQGDSNFHLESTHSAKTVISNLSKAIKDSRHSLNSQAKSVNAISRISLKSKIPSELTLGAKDSKRSFLSKSSNVPQEAKSDKMSTKMSMHSHASQPTKSSSTIKSRATLKSSKKSTNISIKSSDNNISLEPPKDTANDSDQISHYSVKSTNNNLSQMSRQTRNVSHHSIHLEKKPSFRILIEQKKSTQAKSVSQRSINKVKDLGPSVSKQLKSFIKDHTPSKVIEEANVLANRLKAGNVSSFRRLSPLISTYTNPEPEKLCRDDRMSQWFKEAVLS</sequence>
<dbReference type="AlphaFoldDB" id="A0A0Q9WR97"/>
<reference evidence="3" key="1">
    <citation type="submission" date="2006-08" db="EMBL/GenBank/DDBJ databases">
        <authorList>
            <person name="Qian G."/>
            <person name="Yu M."/>
        </authorList>
    </citation>
    <scope>NUCLEOTIDE SEQUENCE</scope>
    <source>
        <strain evidence="3">TSC#14030-0811.24</strain>
    </source>
</reference>
<dbReference type="EMBL" id="CH963920">
    <property type="protein sequence ID" value="KRF98739.1"/>
    <property type="molecule type" value="Genomic_DNA"/>
</dbReference>
<dbReference type="OrthoDB" id="7883851at2759"/>
<feature type="compositionally biased region" description="Low complexity" evidence="1">
    <location>
        <begin position="296"/>
        <end position="310"/>
    </location>
</feature>
<dbReference type="STRING" id="7260.A0A0Q9WR97"/>
<evidence type="ECO:0000256" key="1">
    <source>
        <dbReference type="SAM" id="MobiDB-lite"/>
    </source>
</evidence>
<gene>
    <name evidence="3" type="primary">Dwil\GK24361</name>
    <name evidence="3" type="ORF">Dwil_GK24361</name>
</gene>
<evidence type="ECO:0000313" key="2">
    <source>
        <dbReference type="EMBL" id="KRF98738.1"/>
    </source>
</evidence>
<evidence type="ECO:0000313" key="4">
    <source>
        <dbReference type="Proteomes" id="UP000007798"/>
    </source>
</evidence>
<keyword evidence="4" id="KW-1185">Reference proteome</keyword>
<feature type="compositionally biased region" description="Polar residues" evidence="1">
    <location>
        <begin position="248"/>
        <end position="257"/>
    </location>
</feature>
<dbReference type="InParanoid" id="A0A0Q9WR97"/>
<feature type="region of interest" description="Disordered" evidence="1">
    <location>
        <begin position="244"/>
        <end position="351"/>
    </location>
</feature>
<dbReference type="EMBL" id="CH963920">
    <property type="protein sequence ID" value="KRF98738.1"/>
    <property type="molecule type" value="Genomic_DNA"/>
</dbReference>
<evidence type="ECO:0000313" key="3">
    <source>
        <dbReference type="EMBL" id="KRF98739.1"/>
    </source>
</evidence>
<reference evidence="3 4" key="2">
    <citation type="journal article" date="2007" name="Nature">
        <title>Evolution of genes and genomes on the Drosophila phylogeny.</title>
        <authorList>
            <consortium name="Drosophila 12 Genomes Consortium"/>
            <person name="Clark A.G."/>
            <person name="Eisen M.B."/>
            <person name="Smith D.R."/>
            <person name="Bergman C.M."/>
            <person name="Oliver B."/>
            <person name="Markow T.A."/>
            <person name="Kaufman T.C."/>
            <person name="Kellis M."/>
            <person name="Gelbart W."/>
            <person name="Iyer V.N."/>
            <person name="Pollard D.A."/>
            <person name="Sackton T.B."/>
            <person name="Larracuente A.M."/>
            <person name="Singh N.D."/>
            <person name="Abad J.P."/>
            <person name="Abt D.N."/>
            <person name="Adryan B."/>
            <person name="Aguade M."/>
            <person name="Akashi H."/>
            <person name="Anderson W.W."/>
            <person name="Aquadro C.F."/>
            <person name="Ardell D.H."/>
            <person name="Arguello R."/>
            <person name="Artieri C.G."/>
            <person name="Barbash D.A."/>
            <person name="Barker D."/>
            <person name="Barsanti P."/>
            <person name="Batterham P."/>
            <person name="Batzoglou S."/>
            <person name="Begun D."/>
            <person name="Bhutkar A."/>
            <person name="Blanco E."/>
            <person name="Bosak S.A."/>
            <person name="Bradley R.K."/>
            <person name="Brand A.D."/>
            <person name="Brent M.R."/>
            <person name="Brooks A.N."/>
            <person name="Brown R.H."/>
            <person name="Butlin R.K."/>
            <person name="Caggese C."/>
            <person name="Calvi B.R."/>
            <person name="Bernardo de Carvalho A."/>
            <person name="Caspi A."/>
            <person name="Castrezana S."/>
            <person name="Celniker S.E."/>
            <person name="Chang J.L."/>
            <person name="Chapple C."/>
            <person name="Chatterji S."/>
            <person name="Chinwalla A."/>
            <person name="Civetta A."/>
            <person name="Clifton S.W."/>
            <person name="Comeron J.M."/>
            <person name="Costello J.C."/>
            <person name="Coyne J.A."/>
            <person name="Daub J."/>
            <person name="David R.G."/>
            <person name="Delcher A.L."/>
            <person name="Delehaunty K."/>
            <person name="Do C.B."/>
            <person name="Ebling H."/>
            <person name="Edwards K."/>
            <person name="Eickbush T."/>
            <person name="Evans J.D."/>
            <person name="Filipski A."/>
            <person name="Findeiss S."/>
            <person name="Freyhult E."/>
            <person name="Fulton L."/>
            <person name="Fulton R."/>
            <person name="Garcia A.C."/>
            <person name="Gardiner A."/>
            <person name="Garfield D.A."/>
            <person name="Garvin B.E."/>
            <person name="Gibson G."/>
            <person name="Gilbert D."/>
            <person name="Gnerre S."/>
            <person name="Godfrey J."/>
            <person name="Good R."/>
            <person name="Gotea V."/>
            <person name="Gravely B."/>
            <person name="Greenberg A.J."/>
            <person name="Griffiths-Jones S."/>
            <person name="Gross S."/>
            <person name="Guigo R."/>
            <person name="Gustafson E.A."/>
            <person name="Haerty W."/>
            <person name="Hahn M.W."/>
            <person name="Halligan D.L."/>
            <person name="Halpern A.L."/>
            <person name="Halter G.M."/>
            <person name="Han M.V."/>
            <person name="Heger A."/>
            <person name="Hillier L."/>
            <person name="Hinrichs A.S."/>
            <person name="Holmes I."/>
            <person name="Hoskins R.A."/>
            <person name="Hubisz M.J."/>
            <person name="Hultmark D."/>
            <person name="Huntley M.A."/>
            <person name="Jaffe D.B."/>
            <person name="Jagadeeshan S."/>
            <person name="Jeck W.R."/>
            <person name="Johnson J."/>
            <person name="Jones C.D."/>
            <person name="Jordan W.C."/>
            <person name="Karpen G.H."/>
            <person name="Kataoka E."/>
            <person name="Keightley P.D."/>
            <person name="Kheradpour P."/>
            <person name="Kirkness E.F."/>
            <person name="Koerich L.B."/>
            <person name="Kristiansen K."/>
            <person name="Kudrna D."/>
            <person name="Kulathinal R.J."/>
            <person name="Kumar S."/>
            <person name="Kwok R."/>
            <person name="Lander E."/>
            <person name="Langley C.H."/>
            <person name="Lapoint R."/>
            <person name="Lazzaro B.P."/>
            <person name="Lee S.J."/>
            <person name="Levesque L."/>
            <person name="Li R."/>
            <person name="Lin C.F."/>
            <person name="Lin M.F."/>
            <person name="Lindblad-Toh K."/>
            <person name="Llopart A."/>
            <person name="Long M."/>
            <person name="Low L."/>
            <person name="Lozovsky E."/>
            <person name="Lu J."/>
            <person name="Luo M."/>
            <person name="Machado C.A."/>
            <person name="Makalowski W."/>
            <person name="Marzo M."/>
            <person name="Matsuda M."/>
            <person name="Matzkin L."/>
            <person name="McAllister B."/>
            <person name="McBride C.S."/>
            <person name="McKernan B."/>
            <person name="McKernan K."/>
            <person name="Mendez-Lago M."/>
            <person name="Minx P."/>
            <person name="Mollenhauer M.U."/>
            <person name="Montooth K."/>
            <person name="Mount S.M."/>
            <person name="Mu X."/>
            <person name="Myers E."/>
            <person name="Negre B."/>
            <person name="Newfeld S."/>
            <person name="Nielsen R."/>
            <person name="Noor M.A."/>
            <person name="O'Grady P."/>
            <person name="Pachter L."/>
            <person name="Papaceit M."/>
            <person name="Parisi M.J."/>
            <person name="Parisi M."/>
            <person name="Parts L."/>
            <person name="Pedersen J.S."/>
            <person name="Pesole G."/>
            <person name="Phillippy A.M."/>
            <person name="Ponting C.P."/>
            <person name="Pop M."/>
            <person name="Porcelli D."/>
            <person name="Powell J.R."/>
            <person name="Prohaska S."/>
            <person name="Pruitt K."/>
            <person name="Puig M."/>
            <person name="Quesneville H."/>
            <person name="Ram K.R."/>
            <person name="Rand D."/>
            <person name="Rasmussen M.D."/>
            <person name="Reed L.K."/>
            <person name="Reenan R."/>
            <person name="Reily A."/>
            <person name="Remington K.A."/>
            <person name="Rieger T.T."/>
            <person name="Ritchie M.G."/>
            <person name="Robin C."/>
            <person name="Rogers Y.H."/>
            <person name="Rohde C."/>
            <person name="Rozas J."/>
            <person name="Rubenfield M.J."/>
            <person name="Ruiz A."/>
            <person name="Russo S."/>
            <person name="Salzberg S.L."/>
            <person name="Sanchez-Gracia A."/>
            <person name="Saranga D.J."/>
            <person name="Sato H."/>
            <person name="Schaeffer S.W."/>
            <person name="Schatz M.C."/>
            <person name="Schlenke T."/>
            <person name="Schwartz R."/>
            <person name="Segarra C."/>
            <person name="Singh R.S."/>
            <person name="Sirot L."/>
            <person name="Sirota M."/>
            <person name="Sisneros N.B."/>
            <person name="Smith C.D."/>
            <person name="Smith T.F."/>
            <person name="Spieth J."/>
            <person name="Stage D.E."/>
            <person name="Stark A."/>
            <person name="Stephan W."/>
            <person name="Strausberg R.L."/>
            <person name="Strempel S."/>
            <person name="Sturgill D."/>
            <person name="Sutton G."/>
            <person name="Sutton G.G."/>
            <person name="Tao W."/>
            <person name="Teichmann S."/>
            <person name="Tobari Y.N."/>
            <person name="Tomimura Y."/>
            <person name="Tsolas J.M."/>
            <person name="Valente V.L."/>
            <person name="Venter E."/>
            <person name="Venter J.C."/>
            <person name="Vicario S."/>
            <person name="Vieira F.G."/>
            <person name="Vilella A.J."/>
            <person name="Villasante A."/>
            <person name="Walenz B."/>
            <person name="Wang J."/>
            <person name="Wasserman M."/>
            <person name="Watts T."/>
            <person name="Wilson D."/>
            <person name="Wilson R.K."/>
            <person name="Wing R.A."/>
            <person name="Wolfner M.F."/>
            <person name="Wong A."/>
            <person name="Wong G.K."/>
            <person name="Wu C.I."/>
            <person name="Wu G."/>
            <person name="Yamamoto D."/>
            <person name="Yang H.P."/>
            <person name="Yang S.P."/>
            <person name="Yorke J.A."/>
            <person name="Yoshida K."/>
            <person name="Zdobnov E."/>
            <person name="Zhang P."/>
            <person name="Zhang Y."/>
            <person name="Zimin A.V."/>
            <person name="Baldwin J."/>
            <person name="Abdouelleil A."/>
            <person name="Abdulkadir J."/>
            <person name="Abebe A."/>
            <person name="Abera B."/>
            <person name="Abreu J."/>
            <person name="Acer S.C."/>
            <person name="Aftuck L."/>
            <person name="Alexander A."/>
            <person name="An P."/>
            <person name="Anderson E."/>
            <person name="Anderson S."/>
            <person name="Arachi H."/>
            <person name="Azer M."/>
            <person name="Bachantsang P."/>
            <person name="Barry A."/>
            <person name="Bayul T."/>
            <person name="Berlin A."/>
            <person name="Bessette D."/>
            <person name="Bloom T."/>
            <person name="Blye J."/>
            <person name="Boguslavskiy L."/>
            <person name="Bonnet C."/>
            <person name="Boukhgalter B."/>
            <person name="Bourzgui I."/>
            <person name="Brown A."/>
            <person name="Cahill P."/>
            <person name="Channer S."/>
            <person name="Cheshatsang Y."/>
            <person name="Chuda L."/>
            <person name="Citroen M."/>
            <person name="Collymore A."/>
            <person name="Cooke P."/>
            <person name="Costello M."/>
            <person name="D'Aco K."/>
            <person name="Daza R."/>
            <person name="De Haan G."/>
            <person name="DeGray S."/>
            <person name="DeMaso C."/>
            <person name="Dhargay N."/>
            <person name="Dooley K."/>
            <person name="Dooley E."/>
            <person name="Doricent M."/>
            <person name="Dorje P."/>
            <person name="Dorjee K."/>
            <person name="Dupes A."/>
            <person name="Elong R."/>
            <person name="Falk J."/>
            <person name="Farina A."/>
            <person name="Faro S."/>
            <person name="Ferguson D."/>
            <person name="Fisher S."/>
            <person name="Foley C.D."/>
            <person name="Franke A."/>
            <person name="Friedrich D."/>
            <person name="Gadbois L."/>
            <person name="Gearin G."/>
            <person name="Gearin C.R."/>
            <person name="Giannoukos G."/>
            <person name="Goode T."/>
            <person name="Graham J."/>
            <person name="Grandbois E."/>
            <person name="Grewal S."/>
            <person name="Gyaltsen K."/>
            <person name="Hafez N."/>
            <person name="Hagos B."/>
            <person name="Hall J."/>
            <person name="Henson C."/>
            <person name="Hollinger A."/>
            <person name="Honan T."/>
            <person name="Huard M.D."/>
            <person name="Hughes L."/>
            <person name="Hurhula B."/>
            <person name="Husby M.E."/>
            <person name="Kamat A."/>
            <person name="Kanga B."/>
            <person name="Kashin S."/>
            <person name="Khazanovich D."/>
            <person name="Kisner P."/>
            <person name="Lance K."/>
            <person name="Lara M."/>
            <person name="Lee W."/>
            <person name="Lennon N."/>
            <person name="Letendre F."/>
            <person name="LeVine R."/>
            <person name="Lipovsky A."/>
            <person name="Liu X."/>
            <person name="Liu J."/>
            <person name="Liu S."/>
            <person name="Lokyitsang T."/>
            <person name="Lokyitsang Y."/>
            <person name="Lubonja R."/>
            <person name="Lui A."/>
            <person name="MacDonald P."/>
            <person name="Magnisalis V."/>
            <person name="Maru K."/>
            <person name="Matthews C."/>
            <person name="McCusker W."/>
            <person name="McDonough S."/>
            <person name="Mehta T."/>
            <person name="Meldrim J."/>
            <person name="Meneus L."/>
            <person name="Mihai O."/>
            <person name="Mihalev A."/>
            <person name="Mihova T."/>
            <person name="Mittelman R."/>
            <person name="Mlenga V."/>
            <person name="Montmayeur A."/>
            <person name="Mulrain L."/>
            <person name="Navidi A."/>
            <person name="Naylor J."/>
            <person name="Negash T."/>
            <person name="Nguyen T."/>
            <person name="Nguyen N."/>
            <person name="Nicol R."/>
            <person name="Norbu C."/>
            <person name="Norbu N."/>
            <person name="Novod N."/>
            <person name="O'Neill B."/>
            <person name="Osman S."/>
            <person name="Markiewicz E."/>
            <person name="Oyono O.L."/>
            <person name="Patti C."/>
            <person name="Phunkhang P."/>
            <person name="Pierre F."/>
            <person name="Priest M."/>
            <person name="Raghuraman S."/>
            <person name="Rege F."/>
            <person name="Reyes R."/>
            <person name="Rise C."/>
            <person name="Rogov P."/>
            <person name="Ross K."/>
            <person name="Ryan E."/>
            <person name="Settipalli S."/>
            <person name="Shea T."/>
            <person name="Sherpa N."/>
            <person name="Shi L."/>
            <person name="Shih D."/>
            <person name="Sparrow T."/>
            <person name="Spaulding J."/>
            <person name="Stalker J."/>
            <person name="Stange-Thomann N."/>
            <person name="Stavropoulos S."/>
            <person name="Stone C."/>
            <person name="Strader C."/>
            <person name="Tesfaye S."/>
            <person name="Thomson T."/>
            <person name="Thoulutsang Y."/>
            <person name="Thoulutsang D."/>
            <person name="Topham K."/>
            <person name="Topping I."/>
            <person name="Tsamla T."/>
            <person name="Vassiliev H."/>
            <person name="Vo A."/>
            <person name="Wangchuk T."/>
            <person name="Wangdi T."/>
            <person name="Weiand M."/>
            <person name="Wilkinson J."/>
            <person name="Wilson A."/>
            <person name="Yadav S."/>
            <person name="Young G."/>
            <person name="Yu Q."/>
            <person name="Zembek L."/>
            <person name="Zhong D."/>
            <person name="Zimmer A."/>
            <person name="Zwirko Z."/>
            <person name="Jaffe D.B."/>
            <person name="Alvarez P."/>
            <person name="Brockman W."/>
            <person name="Butler J."/>
            <person name="Chin C."/>
            <person name="Gnerre S."/>
            <person name="Grabherr M."/>
            <person name="Kleber M."/>
            <person name="Mauceli E."/>
            <person name="MacCallum I."/>
        </authorList>
    </citation>
    <scope>NUCLEOTIDE SEQUENCE [LARGE SCALE GENOMIC DNA]</scope>
    <source>
        <strain evidence="3">TSC#14030-0811.24</strain>
        <strain evidence="4">Tucson 14030-0811.24</strain>
    </source>
</reference>
<dbReference type="KEGG" id="dwi:6644467"/>
<feature type="region of interest" description="Disordered" evidence="1">
    <location>
        <begin position="148"/>
        <end position="190"/>
    </location>
</feature>
<protein>
    <submittedName>
        <fullName evidence="2">Uncharacterized protein, isoform B</fullName>
    </submittedName>
    <submittedName>
        <fullName evidence="3">Uncharacterized protein, isoform C</fullName>
    </submittedName>
</protein>
<proteinExistence type="predicted"/>
<reference evidence="3" key="4">
    <citation type="submission" date="2015-11" db="EMBL/GenBank/DDBJ databases">
        <authorList>
            <consortium name="FlyBase"/>
        </authorList>
    </citation>
    <scope>NUCLEOTIDE SEQUENCE</scope>
    <source>
        <strain evidence="3">TSC#14030-0811.24</strain>
    </source>
</reference>
<accession>A0A0Q9WR97</accession>
<feature type="compositionally biased region" description="Basic and acidic residues" evidence="1">
    <location>
        <begin position="165"/>
        <end position="177"/>
    </location>
</feature>
<organism evidence="3 4">
    <name type="scientific">Drosophila willistoni</name>
    <name type="common">Fruit fly</name>
    <dbReference type="NCBI Taxonomy" id="7260"/>
    <lineage>
        <taxon>Eukaryota</taxon>
        <taxon>Metazoa</taxon>
        <taxon>Ecdysozoa</taxon>
        <taxon>Arthropoda</taxon>
        <taxon>Hexapoda</taxon>
        <taxon>Insecta</taxon>
        <taxon>Pterygota</taxon>
        <taxon>Neoptera</taxon>
        <taxon>Endopterygota</taxon>
        <taxon>Diptera</taxon>
        <taxon>Brachycera</taxon>
        <taxon>Muscomorpha</taxon>
        <taxon>Ephydroidea</taxon>
        <taxon>Drosophilidae</taxon>
        <taxon>Drosophila</taxon>
        <taxon>Sophophora</taxon>
    </lineage>
</organism>
<feature type="compositionally biased region" description="Polar residues" evidence="1">
    <location>
        <begin position="267"/>
        <end position="291"/>
    </location>
</feature>
<feature type="compositionally biased region" description="Polar residues" evidence="1">
    <location>
        <begin position="320"/>
        <end position="345"/>
    </location>
</feature>